<dbReference type="InterPro" id="IPR037401">
    <property type="entry name" value="SnoaL-like"/>
</dbReference>
<comment type="caution">
    <text evidence="2">The sequence shown here is derived from an EMBL/GenBank/DDBJ whole genome shotgun (WGS) entry which is preliminary data.</text>
</comment>
<keyword evidence="3" id="KW-1185">Reference proteome</keyword>
<dbReference type="InterPro" id="IPR032710">
    <property type="entry name" value="NTF2-like_dom_sf"/>
</dbReference>
<sequence length="129" mass="14936">MHKYQKLVTESFEVLFDVNTSVDDVRPFFSKNYTQWVDGKSLDYDDFFQHVVALKEVIAKAHVEFIEFMVEGDTAADIHDVFVTKKNSEDLHVRVIAFFTFENDQIASVREMTHLLKGSESDHDLGSRT</sequence>
<evidence type="ECO:0000313" key="2">
    <source>
        <dbReference type="EMBL" id="GAA5100829.1"/>
    </source>
</evidence>
<dbReference type="SUPFAM" id="SSF54427">
    <property type="entry name" value="NTF2-like"/>
    <property type="match status" value="1"/>
</dbReference>
<evidence type="ECO:0000313" key="3">
    <source>
        <dbReference type="Proteomes" id="UP001500631"/>
    </source>
</evidence>
<dbReference type="EMBL" id="BAABKE010000005">
    <property type="protein sequence ID" value="GAA5100829.1"/>
    <property type="molecule type" value="Genomic_DNA"/>
</dbReference>
<evidence type="ECO:0000259" key="1">
    <source>
        <dbReference type="Pfam" id="PF12680"/>
    </source>
</evidence>
<gene>
    <name evidence="2" type="ORF">GCM10023338_15930</name>
</gene>
<accession>A0ABP9MRY6</accession>
<dbReference type="Gene3D" id="3.10.450.50">
    <property type="match status" value="1"/>
</dbReference>
<name>A0ABP9MRY6_9GAMM</name>
<reference evidence="3" key="1">
    <citation type="journal article" date="2019" name="Int. J. Syst. Evol. Microbiol.">
        <title>The Global Catalogue of Microorganisms (GCM) 10K type strain sequencing project: providing services to taxonomists for standard genome sequencing and annotation.</title>
        <authorList>
            <consortium name="The Broad Institute Genomics Platform"/>
            <consortium name="The Broad Institute Genome Sequencing Center for Infectious Disease"/>
            <person name="Wu L."/>
            <person name="Ma J."/>
        </authorList>
    </citation>
    <scope>NUCLEOTIDE SEQUENCE [LARGE SCALE GENOMIC DNA]</scope>
    <source>
        <strain evidence="3">JCM 18424</strain>
    </source>
</reference>
<dbReference type="RefSeq" id="WP_077925838.1">
    <property type="nucleotide sequence ID" value="NZ_BAABKE010000005.1"/>
</dbReference>
<proteinExistence type="predicted"/>
<organism evidence="2 3">
    <name type="scientific">Wohlfahrtiimonas larvae</name>
    <dbReference type="NCBI Taxonomy" id="1157986"/>
    <lineage>
        <taxon>Bacteria</taxon>
        <taxon>Pseudomonadati</taxon>
        <taxon>Pseudomonadota</taxon>
        <taxon>Gammaproteobacteria</taxon>
        <taxon>Cardiobacteriales</taxon>
        <taxon>Ignatzschineriaceae</taxon>
        <taxon>Wohlfahrtiimonas</taxon>
    </lineage>
</organism>
<dbReference type="Pfam" id="PF12680">
    <property type="entry name" value="SnoaL_2"/>
    <property type="match status" value="1"/>
</dbReference>
<dbReference type="Proteomes" id="UP001500631">
    <property type="component" value="Unassembled WGS sequence"/>
</dbReference>
<protein>
    <recommendedName>
        <fullName evidence="1">SnoaL-like domain-containing protein</fullName>
    </recommendedName>
</protein>
<feature type="domain" description="SnoaL-like" evidence="1">
    <location>
        <begin position="21"/>
        <end position="108"/>
    </location>
</feature>